<feature type="transmembrane region" description="Helical" evidence="1">
    <location>
        <begin position="347"/>
        <end position="365"/>
    </location>
</feature>
<organism evidence="2 3">
    <name type="scientific">Demequina litorisediminis</name>
    <dbReference type="NCBI Taxonomy" id="1849022"/>
    <lineage>
        <taxon>Bacteria</taxon>
        <taxon>Bacillati</taxon>
        <taxon>Actinomycetota</taxon>
        <taxon>Actinomycetes</taxon>
        <taxon>Micrococcales</taxon>
        <taxon>Demequinaceae</taxon>
        <taxon>Demequina</taxon>
    </lineage>
</organism>
<feature type="transmembrane region" description="Helical" evidence="1">
    <location>
        <begin position="288"/>
        <end position="309"/>
    </location>
</feature>
<evidence type="ECO:0000313" key="3">
    <source>
        <dbReference type="Proteomes" id="UP001157125"/>
    </source>
</evidence>
<feature type="transmembrane region" description="Helical" evidence="1">
    <location>
        <begin position="166"/>
        <end position="184"/>
    </location>
</feature>
<feature type="transmembrane region" description="Helical" evidence="1">
    <location>
        <begin position="315"/>
        <end position="335"/>
    </location>
</feature>
<accession>A0ABQ6IFK2</accession>
<proteinExistence type="predicted"/>
<feature type="transmembrane region" description="Helical" evidence="1">
    <location>
        <begin position="111"/>
        <end position="132"/>
    </location>
</feature>
<name>A0ABQ6IFK2_9MICO</name>
<feature type="transmembrane region" description="Helical" evidence="1">
    <location>
        <begin position="80"/>
        <end position="99"/>
    </location>
</feature>
<feature type="transmembrane region" description="Helical" evidence="1">
    <location>
        <begin position="371"/>
        <end position="393"/>
    </location>
</feature>
<comment type="caution">
    <text evidence="2">The sequence shown here is derived from an EMBL/GenBank/DDBJ whole genome shotgun (WGS) entry which is preliminary data.</text>
</comment>
<feature type="transmembrane region" description="Helical" evidence="1">
    <location>
        <begin position="139"/>
        <end position="160"/>
    </location>
</feature>
<gene>
    <name evidence="2" type="ORF">GCM10025876_24050</name>
</gene>
<feature type="transmembrane region" description="Helical" evidence="1">
    <location>
        <begin position="196"/>
        <end position="214"/>
    </location>
</feature>
<sequence length="437" mass="44020">MAAPIDHSIGDALATVGIRVDHSQHALVTETGVVVDAATPLADLPDGALLTWVGFDAVTTGSEPSDAVAPQGRADHGGPWVLLVAIGAVLLASAVLALAQGGSIATPTARAAAAGVLALGALVSIGAWAYPLPRRLPDLAIGAPLTLAFAAAAVGTPVVFRGAHMAVTAGLVAAALVAATAAALTRDPRARATASALAITLLVVAAVWGITLMVNAPVASAAAITMGLVAPGLRLVPALLLRVPEGYAIEYRHFLGNRWSVRGAIPDDPGAVSMPTVRTYVDAAQARLHAGIVTLSVMAAACAPFVAPLTRSDSLIPRIGAMVLLVATVMGLTLWPRRTSRPVLRWTPRLSAAAIVVVVLAQVALDTAEPSRLGLAVAGLVIGTVAAMLIAPVAARRAALGWSRLGDLVESASVVLALPAGFLAAGTLEFVRAMVSG</sequence>
<dbReference type="Proteomes" id="UP001157125">
    <property type="component" value="Unassembled WGS sequence"/>
</dbReference>
<keyword evidence="1" id="KW-0812">Transmembrane</keyword>
<evidence type="ECO:0008006" key="4">
    <source>
        <dbReference type="Google" id="ProtNLM"/>
    </source>
</evidence>
<evidence type="ECO:0000313" key="2">
    <source>
        <dbReference type="EMBL" id="GMA36201.1"/>
    </source>
</evidence>
<keyword evidence="1" id="KW-1133">Transmembrane helix</keyword>
<keyword evidence="3" id="KW-1185">Reference proteome</keyword>
<evidence type="ECO:0000256" key="1">
    <source>
        <dbReference type="SAM" id="Phobius"/>
    </source>
</evidence>
<feature type="transmembrane region" description="Helical" evidence="1">
    <location>
        <begin position="220"/>
        <end position="241"/>
    </location>
</feature>
<keyword evidence="1" id="KW-0472">Membrane</keyword>
<reference evidence="3" key="1">
    <citation type="journal article" date="2019" name="Int. J. Syst. Evol. Microbiol.">
        <title>The Global Catalogue of Microorganisms (GCM) 10K type strain sequencing project: providing services to taxonomists for standard genome sequencing and annotation.</title>
        <authorList>
            <consortium name="The Broad Institute Genomics Platform"/>
            <consortium name="The Broad Institute Genome Sequencing Center for Infectious Disease"/>
            <person name="Wu L."/>
            <person name="Ma J."/>
        </authorList>
    </citation>
    <scope>NUCLEOTIDE SEQUENCE [LARGE SCALE GENOMIC DNA]</scope>
    <source>
        <strain evidence="3">NBRC 112299</strain>
    </source>
</reference>
<protein>
    <recommendedName>
        <fullName evidence="4">Type VII secretion integral membrane protein EccD</fullName>
    </recommendedName>
</protein>
<feature type="transmembrane region" description="Helical" evidence="1">
    <location>
        <begin position="414"/>
        <end position="435"/>
    </location>
</feature>
<dbReference type="EMBL" id="BSUN01000001">
    <property type="protein sequence ID" value="GMA36201.1"/>
    <property type="molecule type" value="Genomic_DNA"/>
</dbReference>